<reference evidence="2 3" key="1">
    <citation type="submission" date="2018-12" db="EMBL/GenBank/DDBJ databases">
        <title>Mesorhizobium carbonis sp. nov., isolated from coal mine water.</title>
        <authorList>
            <person name="Xin W."/>
            <person name="Xu Z."/>
            <person name="Xiang F."/>
            <person name="Zhang J."/>
            <person name="Xi L."/>
            <person name="Liu J."/>
        </authorList>
    </citation>
    <scope>NUCLEOTIDE SEQUENCE [LARGE SCALE GENOMIC DNA]</scope>
    <source>
        <strain evidence="2 3">B2.3</strain>
    </source>
</reference>
<comment type="caution">
    <text evidence="2">The sequence shown here is derived from an EMBL/GenBank/DDBJ whole genome shotgun (WGS) entry which is preliminary data.</text>
</comment>
<organism evidence="2 3">
    <name type="scientific">Aquibium carbonis</name>
    <dbReference type="NCBI Taxonomy" id="2495581"/>
    <lineage>
        <taxon>Bacteria</taxon>
        <taxon>Pseudomonadati</taxon>
        <taxon>Pseudomonadota</taxon>
        <taxon>Alphaproteobacteria</taxon>
        <taxon>Hyphomicrobiales</taxon>
        <taxon>Phyllobacteriaceae</taxon>
        <taxon>Aquibium</taxon>
    </lineage>
</organism>
<accession>A0A3R9ZYL8</accession>
<sequence>MSHSVLFTEEAESDLANFADYIAEDNPRRARTVADERQVFVTDKLSTFLVSGPEIGLRRFVVFGNDVILYRIDEAARIVLIEAIVEGHRNWREAFGSSA</sequence>
<dbReference type="RefSeq" id="WP_126701472.1">
    <property type="nucleotide sequence ID" value="NZ_RWKW01000073.1"/>
</dbReference>
<dbReference type="InterPro" id="IPR035093">
    <property type="entry name" value="RelE/ParE_toxin_dom_sf"/>
</dbReference>
<dbReference type="InterPro" id="IPR007712">
    <property type="entry name" value="RelE/ParE_toxin"/>
</dbReference>
<gene>
    <name evidence="2" type="ORF">EJC49_18775</name>
</gene>
<dbReference type="Gene3D" id="3.30.2310.20">
    <property type="entry name" value="RelE-like"/>
    <property type="match status" value="1"/>
</dbReference>
<evidence type="ECO:0000313" key="2">
    <source>
        <dbReference type="EMBL" id="RST84808.1"/>
    </source>
</evidence>
<dbReference type="Pfam" id="PF05016">
    <property type="entry name" value="ParE_toxin"/>
    <property type="match status" value="1"/>
</dbReference>
<keyword evidence="1" id="KW-1277">Toxin-antitoxin system</keyword>
<evidence type="ECO:0000313" key="3">
    <source>
        <dbReference type="Proteomes" id="UP000278398"/>
    </source>
</evidence>
<evidence type="ECO:0000256" key="1">
    <source>
        <dbReference type="ARBA" id="ARBA00022649"/>
    </source>
</evidence>
<protein>
    <submittedName>
        <fullName evidence="2">Type II toxin-antitoxin system RelE/ParE family toxin</fullName>
    </submittedName>
</protein>
<dbReference type="Proteomes" id="UP000278398">
    <property type="component" value="Unassembled WGS sequence"/>
</dbReference>
<keyword evidence="3" id="KW-1185">Reference proteome</keyword>
<dbReference type="OrthoDB" id="8369899at2"/>
<proteinExistence type="predicted"/>
<name>A0A3R9ZYL8_9HYPH</name>
<dbReference type="EMBL" id="RWKW01000073">
    <property type="protein sequence ID" value="RST84808.1"/>
    <property type="molecule type" value="Genomic_DNA"/>
</dbReference>
<dbReference type="AlphaFoldDB" id="A0A3R9ZYL8"/>